<keyword evidence="3" id="KW-0418">Kinase</keyword>
<keyword evidence="9" id="KW-1185">Reference proteome</keyword>
<dbReference type="EMBL" id="BOOO01000004">
    <property type="protein sequence ID" value="GII27372.1"/>
    <property type="molecule type" value="Genomic_DNA"/>
</dbReference>
<keyword evidence="2 5" id="KW-0547">Nucleotide-binding</keyword>
<keyword evidence="6" id="KW-0812">Transmembrane</keyword>
<dbReference type="Proteomes" id="UP000650628">
    <property type="component" value="Unassembled WGS sequence"/>
</dbReference>
<dbReference type="InterPro" id="IPR017441">
    <property type="entry name" value="Protein_kinase_ATP_BS"/>
</dbReference>
<dbReference type="PROSITE" id="PS00108">
    <property type="entry name" value="PROTEIN_KINASE_ST"/>
    <property type="match status" value="1"/>
</dbReference>
<organism evidence="8 9">
    <name type="scientific">Planotetraspora mira</name>
    <dbReference type="NCBI Taxonomy" id="58121"/>
    <lineage>
        <taxon>Bacteria</taxon>
        <taxon>Bacillati</taxon>
        <taxon>Actinomycetota</taxon>
        <taxon>Actinomycetes</taxon>
        <taxon>Streptosporangiales</taxon>
        <taxon>Streptosporangiaceae</taxon>
        <taxon>Planotetraspora</taxon>
    </lineage>
</organism>
<dbReference type="PROSITE" id="PS50011">
    <property type="entry name" value="PROTEIN_KINASE_DOM"/>
    <property type="match status" value="1"/>
</dbReference>
<reference evidence="8 9" key="1">
    <citation type="submission" date="2021-01" db="EMBL/GenBank/DDBJ databases">
        <title>Whole genome shotgun sequence of Planotetraspora mira NBRC 15435.</title>
        <authorList>
            <person name="Komaki H."/>
            <person name="Tamura T."/>
        </authorList>
    </citation>
    <scope>NUCLEOTIDE SEQUENCE [LARGE SCALE GENOMIC DNA]</scope>
    <source>
        <strain evidence="8 9">NBRC 15435</strain>
    </source>
</reference>
<evidence type="ECO:0000256" key="5">
    <source>
        <dbReference type="PROSITE-ProRule" id="PRU10141"/>
    </source>
</evidence>
<dbReference type="AlphaFoldDB" id="A0A8J3TLJ3"/>
<dbReference type="InterPro" id="IPR011009">
    <property type="entry name" value="Kinase-like_dom_sf"/>
</dbReference>
<evidence type="ECO:0000256" key="3">
    <source>
        <dbReference type="ARBA" id="ARBA00022777"/>
    </source>
</evidence>
<evidence type="ECO:0000313" key="8">
    <source>
        <dbReference type="EMBL" id="GII27372.1"/>
    </source>
</evidence>
<dbReference type="GO" id="GO:0005524">
    <property type="term" value="F:ATP binding"/>
    <property type="evidence" value="ECO:0007669"/>
    <property type="project" value="UniProtKB-UniRule"/>
</dbReference>
<dbReference type="Gene3D" id="1.10.510.10">
    <property type="entry name" value="Transferase(Phosphotransferase) domain 1"/>
    <property type="match status" value="1"/>
</dbReference>
<dbReference type="Pfam" id="PF00069">
    <property type="entry name" value="Pkinase"/>
    <property type="match status" value="1"/>
</dbReference>
<keyword evidence="6" id="KW-0472">Membrane</keyword>
<dbReference type="GO" id="GO:0004674">
    <property type="term" value="F:protein serine/threonine kinase activity"/>
    <property type="evidence" value="ECO:0007669"/>
    <property type="project" value="TreeGrafter"/>
</dbReference>
<feature type="transmembrane region" description="Helical" evidence="6">
    <location>
        <begin position="326"/>
        <end position="347"/>
    </location>
</feature>
<feature type="binding site" evidence="5">
    <location>
        <position position="51"/>
    </location>
    <ligand>
        <name>ATP</name>
        <dbReference type="ChEBI" id="CHEBI:30616"/>
    </ligand>
</feature>
<comment type="caution">
    <text evidence="8">The sequence shown here is derived from an EMBL/GenBank/DDBJ whole genome shotgun (WGS) entry which is preliminary data.</text>
</comment>
<dbReference type="PROSITE" id="PS00107">
    <property type="entry name" value="PROTEIN_KINASE_ATP"/>
    <property type="match status" value="1"/>
</dbReference>
<evidence type="ECO:0000256" key="2">
    <source>
        <dbReference type="ARBA" id="ARBA00022741"/>
    </source>
</evidence>
<dbReference type="RefSeq" id="WP_203951455.1">
    <property type="nucleotide sequence ID" value="NZ_BOOO01000004.1"/>
</dbReference>
<protein>
    <recommendedName>
        <fullName evidence="7">Protein kinase domain-containing protein</fullName>
    </recommendedName>
</protein>
<dbReference type="PANTHER" id="PTHR43289:SF34">
    <property type="entry name" value="SERINE_THREONINE-PROTEIN KINASE YBDM-RELATED"/>
    <property type="match status" value="1"/>
</dbReference>
<dbReference type="PANTHER" id="PTHR43289">
    <property type="entry name" value="MITOGEN-ACTIVATED PROTEIN KINASE KINASE KINASE 20-RELATED"/>
    <property type="match status" value="1"/>
</dbReference>
<gene>
    <name evidence="8" type="ORF">Pmi06nite_08140</name>
</gene>
<keyword evidence="6" id="KW-1133">Transmembrane helix</keyword>
<proteinExistence type="predicted"/>
<accession>A0A8J3TLJ3</accession>
<keyword evidence="4 5" id="KW-0067">ATP-binding</keyword>
<evidence type="ECO:0000259" key="7">
    <source>
        <dbReference type="PROSITE" id="PS50011"/>
    </source>
</evidence>
<evidence type="ECO:0000256" key="4">
    <source>
        <dbReference type="ARBA" id="ARBA00022840"/>
    </source>
</evidence>
<dbReference type="Gene3D" id="3.30.200.20">
    <property type="entry name" value="Phosphorylase Kinase, domain 1"/>
    <property type="match status" value="1"/>
</dbReference>
<evidence type="ECO:0000313" key="9">
    <source>
        <dbReference type="Proteomes" id="UP000650628"/>
    </source>
</evidence>
<dbReference type="CDD" id="cd14014">
    <property type="entry name" value="STKc_PknB_like"/>
    <property type="match status" value="1"/>
</dbReference>
<dbReference type="InterPro" id="IPR008271">
    <property type="entry name" value="Ser/Thr_kinase_AS"/>
</dbReference>
<name>A0A8J3TLJ3_9ACTN</name>
<dbReference type="SUPFAM" id="SSF56112">
    <property type="entry name" value="Protein kinase-like (PK-like)"/>
    <property type="match status" value="1"/>
</dbReference>
<evidence type="ECO:0000256" key="1">
    <source>
        <dbReference type="ARBA" id="ARBA00022679"/>
    </source>
</evidence>
<feature type="domain" description="Protein kinase" evidence="7">
    <location>
        <begin position="23"/>
        <end position="271"/>
    </location>
</feature>
<dbReference type="SMART" id="SM00220">
    <property type="entry name" value="S_TKc"/>
    <property type="match status" value="1"/>
</dbReference>
<sequence>MNAQPPPSSEDTMPVSRRTIGPYVPVRRLGEGGMGIVYLAHDAAGRQVAVKVMRPELASQEQFRSRFRKEAEAAKRVARFCTAPLLDAGLDGEQAYLVTEYVDGPDLSSVIEAQGPMGGSNLDALAVGVATALAAIHRAGVVHRDLKPSNILLAPVGPRVIDFGIAQLADTLAEQTGTVIGTPSYMSPEQARGEAVTAAADVFAWGCVVVYAGTGRSPFGGGTTPEVLFRVAHHVPDLRGLDERLRPLVERALDKDPERRPSAQELLDRLLGREEVAVEAATRIVSEAWTSPDPDRTGAVAAPGTVGLAHEAGRTSLAEGVSRRRWLPAALAGAVAVIVAAGAVIVFQQFGGGRSETPDGPLATRDQQISGIPLKATVDAATRQGTAVSVWLTVKVTGAKSWWPSDLFGDEASKVSLIDPPSGSKFSPASKDGACLCTSLPKQWLKSGDSLSLYASYSGVPDDVEKIGVDVPGFGLIPDIPISEG</sequence>
<keyword evidence="1" id="KW-0808">Transferase</keyword>
<dbReference type="InterPro" id="IPR000719">
    <property type="entry name" value="Prot_kinase_dom"/>
</dbReference>
<evidence type="ECO:0000256" key="6">
    <source>
        <dbReference type="SAM" id="Phobius"/>
    </source>
</evidence>